<organism evidence="1 2">
    <name type="scientific">Salmonella phage vB_Sen_I1</name>
    <dbReference type="NCBI Taxonomy" id="2723910"/>
    <lineage>
        <taxon>Viruses</taxon>
        <taxon>Duplodnaviria</taxon>
        <taxon>Heunggongvirae</taxon>
        <taxon>Uroviricota</taxon>
        <taxon>Caudoviricetes</taxon>
        <taxon>Demerecviridae</taxon>
        <taxon>Markadamsvirinae</taxon>
        <taxon>Tequintavirus</taxon>
        <taxon>Tequintavirus tvI1</taxon>
    </lineage>
</organism>
<proteinExistence type="predicted"/>
<reference evidence="1 2" key="1">
    <citation type="submission" date="2020-03" db="EMBL/GenBank/DDBJ databases">
        <authorList>
            <person name="Grabski M.Z."/>
        </authorList>
    </citation>
    <scope>NUCLEOTIDE SEQUENCE [LARGE SCALE GENOMIC DNA]</scope>
    <source>
        <strain evidence="2">vB_Sen_I1</strain>
    </source>
</reference>
<dbReference type="EMBL" id="MT233524">
    <property type="protein sequence ID" value="QJA17778.1"/>
    <property type="molecule type" value="Genomic_DNA"/>
</dbReference>
<gene>
    <name evidence="1" type="ORF">vBSenI1_17</name>
</gene>
<protein>
    <submittedName>
        <fullName evidence="1">Uncharacterized protein</fullName>
    </submittedName>
</protein>
<dbReference type="Proteomes" id="UP000516571">
    <property type="component" value="Segment"/>
</dbReference>
<name>A0A7L5CE09_9CAUD</name>
<keyword evidence="2" id="KW-1185">Reference proteome</keyword>
<evidence type="ECO:0000313" key="1">
    <source>
        <dbReference type="EMBL" id="QJA17778.1"/>
    </source>
</evidence>
<sequence>MSSDYRVILARFSLCSKTLIAPSGKFYLQDAQNLDIIFILN</sequence>
<accession>A0A7L5CE09</accession>
<evidence type="ECO:0000313" key="2">
    <source>
        <dbReference type="Proteomes" id="UP000516571"/>
    </source>
</evidence>